<dbReference type="Proteomes" id="UP000199138">
    <property type="component" value="Unassembled WGS sequence"/>
</dbReference>
<keyword evidence="2" id="KW-1185">Reference proteome</keyword>
<gene>
    <name evidence="1" type="ORF">SAMN05216480_10454</name>
</gene>
<dbReference type="RefSeq" id="WP_177229084.1">
    <property type="nucleotide sequence ID" value="NZ_FPBK01000004.1"/>
</dbReference>
<name>A0A1I7GBB8_9FLAO</name>
<dbReference type="STRING" id="1224947.SAMN05216480_10454"/>
<dbReference type="AlphaFoldDB" id="A0A1I7GBB8"/>
<accession>A0A1I7GBB8</accession>
<dbReference type="EMBL" id="FPBK01000004">
    <property type="protein sequence ID" value="SFU45651.1"/>
    <property type="molecule type" value="Genomic_DNA"/>
</dbReference>
<organism evidence="1 2">
    <name type="scientific">Pustulibacterium marinum</name>
    <dbReference type="NCBI Taxonomy" id="1224947"/>
    <lineage>
        <taxon>Bacteria</taxon>
        <taxon>Pseudomonadati</taxon>
        <taxon>Bacteroidota</taxon>
        <taxon>Flavobacteriia</taxon>
        <taxon>Flavobacteriales</taxon>
        <taxon>Flavobacteriaceae</taxon>
        <taxon>Pustulibacterium</taxon>
    </lineage>
</organism>
<reference evidence="1 2" key="1">
    <citation type="submission" date="2016-10" db="EMBL/GenBank/DDBJ databases">
        <authorList>
            <person name="de Groot N.N."/>
        </authorList>
    </citation>
    <scope>NUCLEOTIDE SEQUENCE [LARGE SCALE GENOMIC DNA]</scope>
    <source>
        <strain evidence="1 2">CGMCC 1.12333</strain>
    </source>
</reference>
<evidence type="ECO:0000313" key="2">
    <source>
        <dbReference type="Proteomes" id="UP000199138"/>
    </source>
</evidence>
<sequence>MKQKLADMICLDIYLTGLSEEVYQEIQPYLGTSTDHVMHLELYAGVS</sequence>
<proteinExistence type="predicted"/>
<evidence type="ECO:0000313" key="1">
    <source>
        <dbReference type="EMBL" id="SFU45651.1"/>
    </source>
</evidence>
<protein>
    <submittedName>
        <fullName evidence="1">Uncharacterized protein</fullName>
    </submittedName>
</protein>